<dbReference type="InterPro" id="IPR033131">
    <property type="entry name" value="Pectinesterase_Asp_AS"/>
</dbReference>
<reference evidence="8" key="1">
    <citation type="submission" date="2016-10" db="EMBL/GenBank/DDBJ databases">
        <authorList>
            <person name="Varghese N."/>
            <person name="Submissions S."/>
        </authorList>
    </citation>
    <scope>NUCLEOTIDE SEQUENCE [LARGE SCALE GENOMIC DNA]</scope>
    <source>
        <strain evidence="8">DSM 15310</strain>
    </source>
</reference>
<comment type="catalytic activity">
    <reaction evidence="5">
        <text>[(1-&gt;4)-alpha-D-galacturonosyl methyl ester](n) + n H2O = [(1-&gt;4)-alpha-D-galacturonosyl](n) + n methanol + n H(+)</text>
        <dbReference type="Rhea" id="RHEA:22380"/>
        <dbReference type="Rhea" id="RHEA-COMP:14570"/>
        <dbReference type="Rhea" id="RHEA-COMP:14573"/>
        <dbReference type="ChEBI" id="CHEBI:15377"/>
        <dbReference type="ChEBI" id="CHEBI:15378"/>
        <dbReference type="ChEBI" id="CHEBI:17790"/>
        <dbReference type="ChEBI" id="CHEBI:140522"/>
        <dbReference type="ChEBI" id="CHEBI:140523"/>
        <dbReference type="EC" id="3.1.1.11"/>
    </reaction>
</comment>
<keyword evidence="3 5" id="KW-0063">Aspartyl esterase</keyword>
<dbReference type="OrthoDB" id="9804686at2"/>
<dbReference type="GO" id="GO:0009279">
    <property type="term" value="C:cell outer membrane"/>
    <property type="evidence" value="ECO:0007669"/>
    <property type="project" value="TreeGrafter"/>
</dbReference>
<comment type="similarity">
    <text evidence="1">Belongs to the pectinesterase family.</text>
</comment>
<name>A0A1I0GTS4_9BACT</name>
<feature type="signal peptide" evidence="5">
    <location>
        <begin position="1"/>
        <end position="20"/>
    </location>
</feature>
<proteinExistence type="inferred from homology"/>
<dbReference type="EMBL" id="FOHS01000003">
    <property type="protein sequence ID" value="SET74530.1"/>
    <property type="molecule type" value="Genomic_DNA"/>
</dbReference>
<dbReference type="FunFam" id="2.160.20.10:FF:000052">
    <property type="entry name" value="Pectinesterase"/>
    <property type="match status" value="1"/>
</dbReference>
<accession>A0A1I0GTS4</accession>
<dbReference type="STRING" id="82805.SAMN04487998_2580"/>
<dbReference type="InterPro" id="IPR012334">
    <property type="entry name" value="Pectin_lyas_fold"/>
</dbReference>
<evidence type="ECO:0000313" key="7">
    <source>
        <dbReference type="EMBL" id="SET74530.1"/>
    </source>
</evidence>
<dbReference type="InterPro" id="IPR011050">
    <property type="entry name" value="Pectin_lyase_fold/virulence"/>
</dbReference>
<dbReference type="GO" id="GO:0030599">
    <property type="term" value="F:pectinesterase activity"/>
    <property type="evidence" value="ECO:0007669"/>
    <property type="project" value="UniProtKB-UniRule"/>
</dbReference>
<protein>
    <recommendedName>
        <fullName evidence="5">Pectinesterase</fullName>
        <ecNumber evidence="5">3.1.1.11</ecNumber>
    </recommendedName>
</protein>
<dbReference type="SUPFAM" id="SSF51126">
    <property type="entry name" value="Pectin lyase-like"/>
    <property type="match status" value="1"/>
</dbReference>
<keyword evidence="5" id="KW-0732">Signal</keyword>
<sequence>MKTTLLTVCLLLLLALLAAARPASELVVAPDGSGDYRTVQAAINAVPNQRATTTVIRIRKGVYREKLVVPTLKTHITLVGEDRDQTILTYDDHSGANGIDTYSSYSVLVQGNNFTAENLTFRNTAGRTAGQAVALHVEADRAVFRNCRIVGDQDTLFLAAGHTRQYFLNCHIEGTTDFIFGASTAVFDRCTIVSKKNSHITAASTPPEQPYGFVFLNCQLRADSALATNVSLGRPWRPAASVAYLRCEMGPHIRPAGWDNWKNSDNEKTARYAEYQSRGPGAQPARRVAWSRQLSRKEAAQYTTRRVFGGPQPWQPR</sequence>
<keyword evidence="2 5" id="KW-0378">Hydrolase</keyword>
<feature type="chain" id="PRO_5011329739" description="Pectinesterase" evidence="5">
    <location>
        <begin position="21"/>
        <end position="317"/>
    </location>
</feature>
<gene>
    <name evidence="7" type="ORF">SAMN04487998_2580</name>
</gene>
<organism evidence="7 8">
    <name type="scientific">Hymenobacter actinosclerus</name>
    <dbReference type="NCBI Taxonomy" id="82805"/>
    <lineage>
        <taxon>Bacteria</taxon>
        <taxon>Pseudomonadati</taxon>
        <taxon>Bacteroidota</taxon>
        <taxon>Cytophagia</taxon>
        <taxon>Cytophagales</taxon>
        <taxon>Hymenobacteraceae</taxon>
        <taxon>Hymenobacter</taxon>
    </lineage>
</organism>
<evidence type="ECO:0000256" key="1">
    <source>
        <dbReference type="ARBA" id="ARBA00008891"/>
    </source>
</evidence>
<evidence type="ECO:0000259" key="6">
    <source>
        <dbReference type="Pfam" id="PF01095"/>
    </source>
</evidence>
<evidence type="ECO:0000256" key="4">
    <source>
        <dbReference type="PROSITE-ProRule" id="PRU10040"/>
    </source>
</evidence>
<dbReference type="PROSITE" id="PS00503">
    <property type="entry name" value="PECTINESTERASE_2"/>
    <property type="match status" value="1"/>
</dbReference>
<dbReference type="EC" id="3.1.1.11" evidence="5"/>
<dbReference type="PANTHER" id="PTHR31321">
    <property type="entry name" value="ACYL-COA THIOESTER HYDROLASE YBHC-RELATED"/>
    <property type="match status" value="1"/>
</dbReference>
<dbReference type="Pfam" id="PF01095">
    <property type="entry name" value="Pectinesterase"/>
    <property type="match status" value="1"/>
</dbReference>
<dbReference type="AlphaFoldDB" id="A0A1I0GTS4"/>
<dbReference type="InterPro" id="IPR000070">
    <property type="entry name" value="Pectinesterase_cat"/>
</dbReference>
<evidence type="ECO:0000256" key="3">
    <source>
        <dbReference type="ARBA" id="ARBA00023085"/>
    </source>
</evidence>
<evidence type="ECO:0000256" key="5">
    <source>
        <dbReference type="RuleBase" id="RU000589"/>
    </source>
</evidence>
<dbReference type="GO" id="GO:0045490">
    <property type="term" value="P:pectin catabolic process"/>
    <property type="evidence" value="ECO:0007669"/>
    <property type="project" value="UniProtKB-UniRule"/>
</dbReference>
<evidence type="ECO:0000256" key="2">
    <source>
        <dbReference type="ARBA" id="ARBA00022801"/>
    </source>
</evidence>
<dbReference type="RefSeq" id="WP_092772128.1">
    <property type="nucleotide sequence ID" value="NZ_FOHS01000003.1"/>
</dbReference>
<dbReference type="Proteomes" id="UP000198697">
    <property type="component" value="Unassembled WGS sequence"/>
</dbReference>
<keyword evidence="8" id="KW-1185">Reference proteome</keyword>
<evidence type="ECO:0000313" key="8">
    <source>
        <dbReference type="Proteomes" id="UP000198697"/>
    </source>
</evidence>
<feature type="active site" evidence="4">
    <location>
        <position position="177"/>
    </location>
</feature>
<comment type="pathway">
    <text evidence="5">Glycan metabolism; pectin degradation; 2-dehydro-3-deoxy-D-gluconate from pectin: step 1/5.</text>
</comment>
<dbReference type="GO" id="GO:0042545">
    <property type="term" value="P:cell wall modification"/>
    <property type="evidence" value="ECO:0007669"/>
    <property type="project" value="UniProtKB-UniRule"/>
</dbReference>
<feature type="domain" description="Pectinesterase catalytic" evidence="6">
    <location>
        <begin position="26"/>
        <end position="308"/>
    </location>
</feature>
<dbReference type="UniPathway" id="UPA00545">
    <property type="reaction ID" value="UER00823"/>
</dbReference>
<dbReference type="PANTHER" id="PTHR31321:SF57">
    <property type="entry name" value="PECTINESTERASE 53-RELATED"/>
    <property type="match status" value="1"/>
</dbReference>
<dbReference type="Gene3D" id="2.160.20.10">
    <property type="entry name" value="Single-stranded right-handed beta-helix, Pectin lyase-like"/>
    <property type="match status" value="1"/>
</dbReference>